<accession>A0A0E2YYK7</accession>
<dbReference type="HOGENOM" id="CLU_071472_3_1_6"/>
<comment type="caution">
    <text evidence="7">The sequence shown here is derived from an EMBL/GenBank/DDBJ whole genome shotgun (WGS) entry which is preliminary data.</text>
</comment>
<name>A0A0E2YYK7_9GAMM</name>
<dbReference type="CDD" id="cd00552">
    <property type="entry name" value="RaiA"/>
    <property type="match status" value="1"/>
</dbReference>
<evidence type="ECO:0000256" key="3">
    <source>
        <dbReference type="ARBA" id="ARBA00038695"/>
    </source>
</evidence>
<dbReference type="FunFam" id="3.30.160.100:FF:000001">
    <property type="entry name" value="Ribosome hibernation promoting factor"/>
    <property type="match status" value="1"/>
</dbReference>
<evidence type="ECO:0000256" key="2">
    <source>
        <dbReference type="ARBA" id="ARBA00038434"/>
    </source>
</evidence>
<dbReference type="OrthoDB" id="9795980at2"/>
<dbReference type="InterPro" id="IPR050574">
    <property type="entry name" value="HPF/YfiA_ribosome-assoc"/>
</dbReference>
<dbReference type="PANTHER" id="PTHR33231">
    <property type="entry name" value="30S RIBOSOMAL PROTEIN"/>
    <property type="match status" value="1"/>
</dbReference>
<evidence type="ECO:0000313" key="8">
    <source>
        <dbReference type="Proteomes" id="UP000028839"/>
    </source>
</evidence>
<keyword evidence="1" id="KW-0810">Translation regulation</keyword>
<dbReference type="Pfam" id="PF02482">
    <property type="entry name" value="Ribosomal_S30AE"/>
    <property type="match status" value="1"/>
</dbReference>
<organism evidence="7 8">
    <name type="scientific">Nitrosococcus oceani C-27</name>
    <dbReference type="NCBI Taxonomy" id="314279"/>
    <lineage>
        <taxon>Bacteria</taxon>
        <taxon>Pseudomonadati</taxon>
        <taxon>Pseudomonadota</taxon>
        <taxon>Gammaproteobacteria</taxon>
        <taxon>Chromatiales</taxon>
        <taxon>Chromatiaceae</taxon>
        <taxon>Nitrosococcus</taxon>
    </lineage>
</organism>
<reference evidence="7 8" key="1">
    <citation type="submission" date="2014-07" db="EMBL/GenBank/DDBJ databases">
        <title>Comparative analysis of Nitrosococcus oceani genome inventories of strains from Pacific and Atlantic gyres.</title>
        <authorList>
            <person name="Lim C.K."/>
            <person name="Wang L."/>
            <person name="Sayavedra-Soto L.A."/>
            <person name="Klotz M.G."/>
        </authorList>
    </citation>
    <scope>NUCLEOTIDE SEQUENCE [LARGE SCALE GENOMIC DNA]</scope>
    <source>
        <strain evidence="7 8">C-27</strain>
    </source>
</reference>
<feature type="region of interest" description="Disordered" evidence="6">
    <location>
        <begin position="88"/>
        <end position="108"/>
    </location>
</feature>
<evidence type="ECO:0000256" key="5">
    <source>
        <dbReference type="ARBA" id="ARBA00041319"/>
    </source>
</evidence>
<dbReference type="NCBIfam" id="TIGR00741">
    <property type="entry name" value="yfiA"/>
    <property type="match status" value="1"/>
</dbReference>
<dbReference type="PANTHER" id="PTHR33231:SF1">
    <property type="entry name" value="30S RIBOSOMAL PROTEIN"/>
    <property type="match status" value="1"/>
</dbReference>
<comment type="subunit">
    <text evidence="3">Associates exclusively with 100S ribosomes, which are dimers of 70S ribosomes.</text>
</comment>
<dbReference type="GO" id="GO:0045900">
    <property type="term" value="P:negative regulation of translational elongation"/>
    <property type="evidence" value="ECO:0007669"/>
    <property type="project" value="TreeGrafter"/>
</dbReference>
<gene>
    <name evidence="7" type="ORF">IB75_14835</name>
</gene>
<dbReference type="Gene3D" id="3.30.160.100">
    <property type="entry name" value="Ribosome hibernation promotion factor-like"/>
    <property type="match status" value="1"/>
</dbReference>
<comment type="similarity">
    <text evidence="2">Belongs to the HPF/YfiA ribosome-associated protein family. Short HPF subfamily.</text>
</comment>
<dbReference type="Proteomes" id="UP000028839">
    <property type="component" value="Unassembled WGS sequence"/>
</dbReference>
<protein>
    <recommendedName>
        <fullName evidence="4">Ribosome hibernation promoting factor</fullName>
    </recommendedName>
    <alternativeName>
        <fullName evidence="5">Hibernation factor HPF</fullName>
    </alternativeName>
</protein>
<dbReference type="AlphaFoldDB" id="A0A0E2YYK7"/>
<evidence type="ECO:0000256" key="4">
    <source>
        <dbReference type="ARBA" id="ARBA00041148"/>
    </source>
</evidence>
<dbReference type="InterPro" id="IPR036567">
    <property type="entry name" value="RHF-like"/>
</dbReference>
<dbReference type="InterPro" id="IPR003489">
    <property type="entry name" value="RHF/RaiA"/>
</dbReference>
<evidence type="ECO:0000256" key="6">
    <source>
        <dbReference type="SAM" id="MobiDB-lite"/>
    </source>
</evidence>
<dbReference type="EMBL" id="JPGN01000085">
    <property type="protein sequence ID" value="KFI18269.1"/>
    <property type="molecule type" value="Genomic_DNA"/>
</dbReference>
<dbReference type="SUPFAM" id="SSF69754">
    <property type="entry name" value="Ribosome binding protein Y (YfiA homologue)"/>
    <property type="match status" value="1"/>
</dbReference>
<evidence type="ECO:0000256" key="1">
    <source>
        <dbReference type="ARBA" id="ARBA00022845"/>
    </source>
</evidence>
<dbReference type="GO" id="GO:0022627">
    <property type="term" value="C:cytosolic small ribosomal subunit"/>
    <property type="evidence" value="ECO:0007669"/>
    <property type="project" value="TreeGrafter"/>
</dbReference>
<proteinExistence type="inferred from homology"/>
<feature type="compositionally biased region" description="Basic and acidic residues" evidence="6">
    <location>
        <begin position="91"/>
        <end position="102"/>
    </location>
</feature>
<sequence>MQVNITGNRIEITQALRSYIENKCERLERHFDQLIHLHIVLSVEKMRQKAEATLHLSGANVVASAEDEDMYAAIDDLTDKLDRQIKKHREKLTDHRRSEGIMKKQQQG</sequence>
<evidence type="ECO:0000313" key="7">
    <source>
        <dbReference type="EMBL" id="KFI18269.1"/>
    </source>
</evidence>
<dbReference type="GO" id="GO:0043024">
    <property type="term" value="F:ribosomal small subunit binding"/>
    <property type="evidence" value="ECO:0007669"/>
    <property type="project" value="TreeGrafter"/>
</dbReference>